<evidence type="ECO:0000313" key="2">
    <source>
        <dbReference type="EMBL" id="TDE41478.1"/>
    </source>
</evidence>
<dbReference type="SUPFAM" id="SSF52540">
    <property type="entry name" value="P-loop containing nucleoside triphosphate hydrolases"/>
    <property type="match status" value="1"/>
</dbReference>
<feature type="domain" description="AAA+ ATPase" evidence="1">
    <location>
        <begin position="54"/>
        <end position="213"/>
    </location>
</feature>
<dbReference type="AlphaFoldDB" id="A0A4R5F1S0"/>
<dbReference type="CDD" id="cd00009">
    <property type="entry name" value="AAA"/>
    <property type="match status" value="1"/>
</dbReference>
<name>A0A4R5F1S0_9ACTN</name>
<gene>
    <name evidence="2" type="ORF">E1295_30070</name>
</gene>
<dbReference type="Gene3D" id="3.40.50.300">
    <property type="entry name" value="P-loop containing nucleotide triphosphate hydrolases"/>
    <property type="match status" value="1"/>
</dbReference>
<evidence type="ECO:0000313" key="3">
    <source>
        <dbReference type="Proteomes" id="UP000295136"/>
    </source>
</evidence>
<organism evidence="2 3">
    <name type="scientific">Nonomuraea mesophila</name>
    <dbReference type="NCBI Taxonomy" id="2530382"/>
    <lineage>
        <taxon>Bacteria</taxon>
        <taxon>Bacillati</taxon>
        <taxon>Actinomycetota</taxon>
        <taxon>Actinomycetes</taxon>
        <taxon>Streptosporangiales</taxon>
        <taxon>Streptosporangiaceae</taxon>
        <taxon>Nonomuraea</taxon>
    </lineage>
</organism>
<sequence>MKAGISGESRGNGMRSVNDTGFDLLGQRLVAARNETFVGRQEELAVFDAALRNSGSVLFVHGPGGVGKSALLRQLAQQALAAGRSVTLLDGRTLGPSPAAFESAAETVFADERPVLLVDNFEDIQGLEGWLRERFLPRIPVSALVVLVGRLPPDLTWQADPTWAGTLLVLPLRDLSPVDAAALLEARGVAAGSLRESLLAFAGGHPLALSLGAAVAVKDERANSRWKPAQNVVATLLDQLVGEVPSPAHRHALEVCAQTYITTEDLLRAVLPDDDAATLFSWLRRLPFMESGTLGLHPHDVVREILRADLSWRDPQRYADLRQRIGGHLMAQVRTVPDSNVLRIVGSMFYLRHHRKSPPGRDFWHQEDDVYEEVFRLEETGNAVALVAEADGNESAAAVAFWAARQPEAFHLYRHTATGELAGVCVWLRLDRPGDEEAAADPVVAAAWSHARAVAPLRPGEHLSVGRIWVRDANQGLSTAMEWRGVGHSLRSERTAWSFMAVPADDHRVDYYRRYSPYELDEHVRLGDSEYTLFAHDWRALPAQVWLERLMSADTTTDATSVREPELAVLSRAEFTEAVRKALRHLSHTSALAANPLVRSRLCAGQPDPVQALRERLEGAIRTLGQDARTSKLQRALDITYLRGVPNQEAAAERLGLPFTTYRRHLTTGIERICEDLWQRELYGTNDT</sequence>
<keyword evidence="2" id="KW-0547">Nucleotide-binding</keyword>
<accession>A0A4R5F1S0</accession>
<dbReference type="SMART" id="SM00382">
    <property type="entry name" value="AAA"/>
    <property type="match status" value="1"/>
</dbReference>
<dbReference type="EMBL" id="SMLD01000097">
    <property type="protein sequence ID" value="TDE41478.1"/>
    <property type="molecule type" value="Genomic_DNA"/>
</dbReference>
<dbReference type="InterPro" id="IPR027417">
    <property type="entry name" value="P-loop_NTPase"/>
</dbReference>
<dbReference type="InterPro" id="IPR003593">
    <property type="entry name" value="AAA+_ATPase"/>
</dbReference>
<dbReference type="Pfam" id="PF13191">
    <property type="entry name" value="AAA_16"/>
    <property type="match status" value="1"/>
</dbReference>
<dbReference type="Proteomes" id="UP000295136">
    <property type="component" value="Unassembled WGS sequence"/>
</dbReference>
<reference evidence="2 3" key="1">
    <citation type="submission" date="2019-03" db="EMBL/GenBank/DDBJ databases">
        <title>Draft genome sequences of novel Actinobacteria.</title>
        <authorList>
            <person name="Sahin N."/>
            <person name="Ay H."/>
            <person name="Saygin H."/>
        </authorList>
    </citation>
    <scope>NUCLEOTIDE SEQUENCE [LARGE SCALE GENOMIC DNA]</scope>
    <source>
        <strain evidence="2 3">6K102</strain>
    </source>
</reference>
<protein>
    <submittedName>
        <fullName evidence="2">ATP-binding protein</fullName>
    </submittedName>
</protein>
<comment type="caution">
    <text evidence="2">The sequence shown here is derived from an EMBL/GenBank/DDBJ whole genome shotgun (WGS) entry which is preliminary data.</text>
</comment>
<proteinExistence type="predicted"/>
<keyword evidence="3" id="KW-1185">Reference proteome</keyword>
<evidence type="ECO:0000259" key="1">
    <source>
        <dbReference type="SMART" id="SM00382"/>
    </source>
</evidence>
<keyword evidence="2" id="KW-0067">ATP-binding</keyword>
<dbReference type="InterPro" id="IPR041664">
    <property type="entry name" value="AAA_16"/>
</dbReference>
<dbReference type="GO" id="GO:0005524">
    <property type="term" value="F:ATP binding"/>
    <property type="evidence" value="ECO:0007669"/>
    <property type="project" value="UniProtKB-KW"/>
</dbReference>